<feature type="domain" description="Shikimate dehydrogenase substrate binding N-terminal" evidence="3">
    <location>
        <begin position="16"/>
        <end position="101"/>
    </location>
</feature>
<keyword evidence="2" id="KW-0057">Aromatic amino acid biosynthesis</keyword>
<dbReference type="InterPro" id="IPR013708">
    <property type="entry name" value="Shikimate_DH-bd_N"/>
</dbReference>
<organism evidence="4 5">
    <name type="scientific">Zhihengliuella flava</name>
    <dbReference type="NCBI Taxonomy" id="1285193"/>
    <lineage>
        <taxon>Bacteria</taxon>
        <taxon>Bacillati</taxon>
        <taxon>Actinomycetota</taxon>
        <taxon>Actinomycetes</taxon>
        <taxon>Micrococcales</taxon>
        <taxon>Micrococcaceae</taxon>
        <taxon>Zhihengliuella</taxon>
    </lineage>
</organism>
<dbReference type="InterPro" id="IPR046346">
    <property type="entry name" value="Aminoacid_DH-like_N_sf"/>
</dbReference>
<dbReference type="AlphaFoldDB" id="A0A931D8U3"/>
<dbReference type="GO" id="GO:0019632">
    <property type="term" value="P:shikimate metabolic process"/>
    <property type="evidence" value="ECO:0007669"/>
    <property type="project" value="TreeGrafter"/>
</dbReference>
<dbReference type="GO" id="GO:0009423">
    <property type="term" value="P:chorismate biosynthetic process"/>
    <property type="evidence" value="ECO:0007669"/>
    <property type="project" value="TreeGrafter"/>
</dbReference>
<dbReference type="GO" id="GO:0009073">
    <property type="term" value="P:aromatic amino acid family biosynthetic process"/>
    <property type="evidence" value="ECO:0007669"/>
    <property type="project" value="UniProtKB-KW"/>
</dbReference>
<evidence type="ECO:0000259" key="3">
    <source>
        <dbReference type="Pfam" id="PF08501"/>
    </source>
</evidence>
<accession>A0A931D8U3</accession>
<dbReference type="CDD" id="cd01065">
    <property type="entry name" value="NAD_bind_Shikimate_DH"/>
    <property type="match status" value="1"/>
</dbReference>
<gene>
    <name evidence="4" type="ORF">IW252_001314</name>
</gene>
<comment type="pathway">
    <text evidence="1">Metabolic intermediate biosynthesis; chorismate biosynthesis; chorismate from D-erythrose 4-phosphate and phosphoenolpyruvate: step 4/7.</text>
</comment>
<dbReference type="InterPro" id="IPR022893">
    <property type="entry name" value="Shikimate_DH_fam"/>
</dbReference>
<proteinExistence type="predicted"/>
<dbReference type="EMBL" id="JADOTZ010000001">
    <property type="protein sequence ID" value="MBG6084547.1"/>
    <property type="molecule type" value="Genomic_DNA"/>
</dbReference>
<protein>
    <submittedName>
        <fullName evidence="4">Shikimate dehydrogenase</fullName>
        <ecNumber evidence="4">1.1.1.25</ecNumber>
    </submittedName>
</protein>
<evidence type="ECO:0000256" key="1">
    <source>
        <dbReference type="ARBA" id="ARBA00004871"/>
    </source>
</evidence>
<comment type="caution">
    <text evidence="4">The sequence shown here is derived from an EMBL/GenBank/DDBJ whole genome shotgun (WGS) entry which is preliminary data.</text>
</comment>
<evidence type="ECO:0000313" key="5">
    <source>
        <dbReference type="Proteomes" id="UP000625033"/>
    </source>
</evidence>
<reference evidence="4" key="1">
    <citation type="submission" date="2020-11" db="EMBL/GenBank/DDBJ databases">
        <title>Sequencing the genomes of 1000 actinobacteria strains.</title>
        <authorList>
            <person name="Klenk H.-P."/>
        </authorList>
    </citation>
    <scope>NUCLEOTIDE SEQUENCE</scope>
    <source>
        <strain evidence="4">DSM 26152</strain>
    </source>
</reference>
<dbReference type="EC" id="1.1.1.25" evidence="4"/>
<name>A0A931D8U3_9MICC</name>
<keyword evidence="4" id="KW-0560">Oxidoreductase</keyword>
<keyword evidence="5" id="KW-1185">Reference proteome</keyword>
<dbReference type="RefSeq" id="WP_196835843.1">
    <property type="nucleotide sequence ID" value="NZ_JADOTZ010000001.1"/>
</dbReference>
<dbReference type="PANTHER" id="PTHR21089">
    <property type="entry name" value="SHIKIMATE DEHYDROGENASE"/>
    <property type="match status" value="1"/>
</dbReference>
<evidence type="ECO:0000256" key="2">
    <source>
        <dbReference type="ARBA" id="ARBA00023141"/>
    </source>
</evidence>
<dbReference type="PANTHER" id="PTHR21089:SF1">
    <property type="entry name" value="BIFUNCTIONAL 3-DEHYDROQUINATE DEHYDRATASE_SHIKIMATE DEHYDROGENASE, CHLOROPLASTIC"/>
    <property type="match status" value="1"/>
</dbReference>
<dbReference type="Gene3D" id="3.40.50.720">
    <property type="entry name" value="NAD(P)-binding Rossmann-like Domain"/>
    <property type="match status" value="1"/>
</dbReference>
<sequence length="289" mass="30166">MTAAPTAARGSLKVALIGDGIGPSLTPPMHEAEGRALGLDYTYERVDLAGQDDVDLAQVLAHLEARGFAAANVTHPYKQAVLAHVDELSDEVQRIGSANLVLLGPTRRAHNTDCTGFGSGLATFLQGRAAGRVLQVGAGGAGLATAYAMLGMGFDEIVVHDRDAASARRLVERFADVGGPTRLSAADGELADLVARADGVVHVTPMGMAEHPGTAFAPEGMAPGAWLAEVVYRPLETELVRRARGAGLRVLDGGLMAVGQAADSMAHITHLAPDRDRMLAHFQQLITTD</sequence>
<dbReference type="GO" id="GO:0050661">
    <property type="term" value="F:NADP binding"/>
    <property type="evidence" value="ECO:0007669"/>
    <property type="project" value="TreeGrafter"/>
</dbReference>
<dbReference type="Pfam" id="PF08501">
    <property type="entry name" value="Shikimate_dh_N"/>
    <property type="match status" value="1"/>
</dbReference>
<dbReference type="InterPro" id="IPR036291">
    <property type="entry name" value="NAD(P)-bd_dom_sf"/>
</dbReference>
<dbReference type="Proteomes" id="UP000625033">
    <property type="component" value="Unassembled WGS sequence"/>
</dbReference>
<dbReference type="NCBIfam" id="NF009201">
    <property type="entry name" value="PRK12549.1"/>
    <property type="match status" value="1"/>
</dbReference>
<evidence type="ECO:0000313" key="4">
    <source>
        <dbReference type="EMBL" id="MBG6084547.1"/>
    </source>
</evidence>
<dbReference type="SUPFAM" id="SSF51735">
    <property type="entry name" value="NAD(P)-binding Rossmann-fold domains"/>
    <property type="match status" value="1"/>
</dbReference>
<dbReference type="Gene3D" id="3.40.50.10860">
    <property type="entry name" value="Leucine Dehydrogenase, chain A, domain 1"/>
    <property type="match status" value="1"/>
</dbReference>
<keyword evidence="2" id="KW-0028">Amino-acid biosynthesis</keyword>
<dbReference type="GO" id="GO:0005829">
    <property type="term" value="C:cytosol"/>
    <property type="evidence" value="ECO:0007669"/>
    <property type="project" value="TreeGrafter"/>
</dbReference>
<dbReference type="SUPFAM" id="SSF53223">
    <property type="entry name" value="Aminoacid dehydrogenase-like, N-terminal domain"/>
    <property type="match status" value="1"/>
</dbReference>
<dbReference type="GO" id="GO:0004764">
    <property type="term" value="F:shikimate 3-dehydrogenase (NADP+) activity"/>
    <property type="evidence" value="ECO:0007669"/>
    <property type="project" value="UniProtKB-EC"/>
</dbReference>